<dbReference type="InterPro" id="IPR050388">
    <property type="entry name" value="ABC_Ni/Peptide_Import"/>
</dbReference>
<dbReference type="InterPro" id="IPR013563">
    <property type="entry name" value="Oligopep_ABC_C"/>
</dbReference>
<dbReference type="GO" id="GO:0005886">
    <property type="term" value="C:plasma membrane"/>
    <property type="evidence" value="ECO:0007669"/>
    <property type="project" value="UniProtKB-SubCell"/>
</dbReference>
<dbReference type="PANTHER" id="PTHR43297:SF2">
    <property type="entry name" value="DIPEPTIDE TRANSPORT ATP-BINDING PROTEIN DPPD"/>
    <property type="match status" value="1"/>
</dbReference>
<organism evidence="9 10">
    <name type="scientific">Devosia epidermidihirudinis</name>
    <dbReference type="NCBI Taxonomy" id="1293439"/>
    <lineage>
        <taxon>Bacteria</taxon>
        <taxon>Pseudomonadati</taxon>
        <taxon>Pseudomonadota</taxon>
        <taxon>Alphaproteobacteria</taxon>
        <taxon>Hyphomicrobiales</taxon>
        <taxon>Devosiaceae</taxon>
        <taxon>Devosia</taxon>
    </lineage>
</organism>
<dbReference type="GO" id="GO:0015833">
    <property type="term" value="P:peptide transport"/>
    <property type="evidence" value="ECO:0007669"/>
    <property type="project" value="InterPro"/>
</dbReference>
<evidence type="ECO:0000256" key="4">
    <source>
        <dbReference type="ARBA" id="ARBA00022475"/>
    </source>
</evidence>
<dbReference type="Proteomes" id="UP000033411">
    <property type="component" value="Unassembled WGS sequence"/>
</dbReference>
<dbReference type="EMBL" id="LANJ01000011">
    <property type="protein sequence ID" value="KKC39747.1"/>
    <property type="molecule type" value="Genomic_DNA"/>
</dbReference>
<dbReference type="AlphaFoldDB" id="A0A0F5QFJ7"/>
<evidence type="ECO:0000256" key="1">
    <source>
        <dbReference type="ARBA" id="ARBA00004417"/>
    </source>
</evidence>
<sequence length="334" mass="36255">MSAPVLSVRDLKTSFFSQRGEVQAVRGVSFDVHPGEILGIVGESGSGKSITCMSILRLLKSTGRIMGGSANFDGQDLMALDQGDLRDIRGNKIGMIFQDPMTSLNPTLSVGEQVMETILRHRKATRAEARARAIELFELVRIPSAAERLKSYPHEFSGGMRQRVMIAIALACDPKLLIADEPTTALDVTIQRQILLLLKDLQKRLGMAVILITHDLGVIAEVTDRIVVMYGGLVMETGPVHDLFATPKHPYTQGLLASVPDLRDDTHRRLTPIPGSPPDMAHPPEGCPFTARCPHAMQQCQAALPPVFGEGQGARCWLHHPDAPKVAGVNEVAA</sequence>
<dbReference type="PANTHER" id="PTHR43297">
    <property type="entry name" value="OLIGOPEPTIDE TRANSPORT ATP-BINDING PROTEIN APPD"/>
    <property type="match status" value="1"/>
</dbReference>
<keyword evidence="4" id="KW-1003">Cell membrane</keyword>
<comment type="similarity">
    <text evidence="2">Belongs to the ABC transporter superfamily.</text>
</comment>
<dbReference type="InterPro" id="IPR003593">
    <property type="entry name" value="AAA+_ATPase"/>
</dbReference>
<evidence type="ECO:0000256" key="6">
    <source>
        <dbReference type="ARBA" id="ARBA00022840"/>
    </source>
</evidence>
<accession>A0A0F5QFJ7</accession>
<dbReference type="Gene3D" id="3.40.50.300">
    <property type="entry name" value="P-loop containing nucleotide triphosphate hydrolases"/>
    <property type="match status" value="1"/>
</dbReference>
<dbReference type="NCBIfam" id="TIGR01727">
    <property type="entry name" value="oligo_HPY"/>
    <property type="match status" value="1"/>
</dbReference>
<dbReference type="FunFam" id="3.40.50.300:FF:000016">
    <property type="entry name" value="Oligopeptide ABC transporter ATP-binding component"/>
    <property type="match status" value="1"/>
</dbReference>
<dbReference type="Pfam" id="PF08352">
    <property type="entry name" value="oligo_HPY"/>
    <property type="match status" value="1"/>
</dbReference>
<evidence type="ECO:0000256" key="5">
    <source>
        <dbReference type="ARBA" id="ARBA00022741"/>
    </source>
</evidence>
<dbReference type="CDD" id="cd03257">
    <property type="entry name" value="ABC_NikE_OppD_transporters"/>
    <property type="match status" value="1"/>
</dbReference>
<keyword evidence="5" id="KW-0547">Nucleotide-binding</keyword>
<dbReference type="GO" id="GO:0016887">
    <property type="term" value="F:ATP hydrolysis activity"/>
    <property type="evidence" value="ECO:0007669"/>
    <property type="project" value="InterPro"/>
</dbReference>
<dbReference type="OrthoDB" id="9815712at2"/>
<proteinExistence type="inferred from homology"/>
<name>A0A0F5QFJ7_9HYPH</name>
<evidence type="ECO:0000256" key="2">
    <source>
        <dbReference type="ARBA" id="ARBA00005417"/>
    </source>
</evidence>
<dbReference type="GO" id="GO:0005524">
    <property type="term" value="F:ATP binding"/>
    <property type="evidence" value="ECO:0007669"/>
    <property type="project" value="UniProtKB-KW"/>
</dbReference>
<dbReference type="Pfam" id="PF00005">
    <property type="entry name" value="ABC_tran"/>
    <property type="match status" value="1"/>
</dbReference>
<keyword evidence="6 9" id="KW-0067">ATP-binding</keyword>
<feature type="domain" description="ABC transporter" evidence="8">
    <location>
        <begin position="6"/>
        <end position="256"/>
    </location>
</feature>
<keyword evidence="3" id="KW-0813">Transport</keyword>
<protein>
    <submittedName>
        <fullName evidence="9">Peptide ABC transporter ATP-binding protein</fullName>
    </submittedName>
</protein>
<evidence type="ECO:0000259" key="8">
    <source>
        <dbReference type="PROSITE" id="PS50893"/>
    </source>
</evidence>
<dbReference type="PROSITE" id="PS50893">
    <property type="entry name" value="ABC_TRANSPORTER_2"/>
    <property type="match status" value="1"/>
</dbReference>
<dbReference type="PATRIC" id="fig|1293439.3.peg.826"/>
<dbReference type="PROSITE" id="PS00211">
    <property type="entry name" value="ABC_TRANSPORTER_1"/>
    <property type="match status" value="1"/>
</dbReference>
<keyword evidence="10" id="KW-1185">Reference proteome</keyword>
<evidence type="ECO:0000256" key="7">
    <source>
        <dbReference type="ARBA" id="ARBA00023136"/>
    </source>
</evidence>
<comment type="caution">
    <text evidence="9">The sequence shown here is derived from an EMBL/GenBank/DDBJ whole genome shotgun (WGS) entry which is preliminary data.</text>
</comment>
<evidence type="ECO:0000313" key="9">
    <source>
        <dbReference type="EMBL" id="KKC39747.1"/>
    </source>
</evidence>
<evidence type="ECO:0000256" key="3">
    <source>
        <dbReference type="ARBA" id="ARBA00022448"/>
    </source>
</evidence>
<dbReference type="SUPFAM" id="SSF52540">
    <property type="entry name" value="P-loop containing nucleoside triphosphate hydrolases"/>
    <property type="match status" value="1"/>
</dbReference>
<evidence type="ECO:0000313" key="10">
    <source>
        <dbReference type="Proteomes" id="UP000033411"/>
    </source>
</evidence>
<dbReference type="InterPro" id="IPR027417">
    <property type="entry name" value="P-loop_NTPase"/>
</dbReference>
<keyword evidence="7" id="KW-0472">Membrane</keyword>
<dbReference type="RefSeq" id="WP_046138026.1">
    <property type="nucleotide sequence ID" value="NZ_LANJ01000011.1"/>
</dbReference>
<comment type="subcellular location">
    <subcellularLocation>
        <location evidence="1">Cell inner membrane</location>
        <topology evidence="1">Peripheral membrane protein</topology>
    </subcellularLocation>
</comment>
<dbReference type="GO" id="GO:0055085">
    <property type="term" value="P:transmembrane transport"/>
    <property type="evidence" value="ECO:0007669"/>
    <property type="project" value="UniProtKB-ARBA"/>
</dbReference>
<dbReference type="STRING" id="1293439.WH87_06295"/>
<dbReference type="InterPro" id="IPR017871">
    <property type="entry name" value="ABC_transporter-like_CS"/>
</dbReference>
<gene>
    <name evidence="9" type="ORF">WH87_06295</name>
</gene>
<reference evidence="9 10" key="1">
    <citation type="submission" date="2015-03" db="EMBL/GenBank/DDBJ databases">
        <authorList>
            <person name="Lepp D."/>
            <person name="Hassan Y.I."/>
            <person name="Li X.-Z."/>
            <person name="Zhou T."/>
        </authorList>
    </citation>
    <scope>NUCLEOTIDE SEQUENCE [LARGE SCALE GENOMIC DNA]</scope>
    <source>
        <strain evidence="9 10">E84</strain>
    </source>
</reference>
<dbReference type="SMART" id="SM00382">
    <property type="entry name" value="AAA"/>
    <property type="match status" value="1"/>
</dbReference>
<dbReference type="InterPro" id="IPR003439">
    <property type="entry name" value="ABC_transporter-like_ATP-bd"/>
</dbReference>